<protein>
    <submittedName>
        <fullName evidence="2">UDP-glucose 4-epimerase</fullName>
    </submittedName>
</protein>
<proteinExistence type="predicted"/>
<dbReference type="PANTHER" id="PTHR43245">
    <property type="entry name" value="BIFUNCTIONAL POLYMYXIN RESISTANCE PROTEIN ARNA"/>
    <property type="match status" value="1"/>
</dbReference>
<evidence type="ECO:0000313" key="2">
    <source>
        <dbReference type="EMBL" id="PPK69402.1"/>
    </source>
</evidence>
<evidence type="ECO:0000313" key="3">
    <source>
        <dbReference type="Proteomes" id="UP000239203"/>
    </source>
</evidence>
<feature type="domain" description="NAD-dependent epimerase/dehydratase" evidence="1">
    <location>
        <begin position="6"/>
        <end position="239"/>
    </location>
</feature>
<dbReference type="InterPro" id="IPR050177">
    <property type="entry name" value="Lipid_A_modif_metabolic_enz"/>
</dbReference>
<dbReference type="InterPro" id="IPR036291">
    <property type="entry name" value="NAD(P)-bd_dom_sf"/>
</dbReference>
<accession>A0A2S6GVY3</accession>
<evidence type="ECO:0000259" key="1">
    <source>
        <dbReference type="Pfam" id="PF01370"/>
    </source>
</evidence>
<dbReference type="OrthoDB" id="3205647at2"/>
<dbReference type="Proteomes" id="UP000239203">
    <property type="component" value="Unassembled WGS sequence"/>
</dbReference>
<name>A0A2S6GVY3_9PSEU</name>
<organism evidence="2 3">
    <name type="scientific">Actinokineospora auranticolor</name>
    <dbReference type="NCBI Taxonomy" id="155976"/>
    <lineage>
        <taxon>Bacteria</taxon>
        <taxon>Bacillati</taxon>
        <taxon>Actinomycetota</taxon>
        <taxon>Actinomycetes</taxon>
        <taxon>Pseudonocardiales</taxon>
        <taxon>Pseudonocardiaceae</taxon>
        <taxon>Actinokineospora</taxon>
    </lineage>
</organism>
<comment type="caution">
    <text evidence="2">The sequence shown here is derived from an EMBL/GenBank/DDBJ whole genome shotgun (WGS) entry which is preliminary data.</text>
</comment>
<dbReference type="Gene3D" id="3.40.50.720">
    <property type="entry name" value="NAD(P)-binding Rossmann-like Domain"/>
    <property type="match status" value="1"/>
</dbReference>
<keyword evidence="3" id="KW-1185">Reference proteome</keyword>
<dbReference type="Pfam" id="PF01370">
    <property type="entry name" value="Epimerase"/>
    <property type="match status" value="1"/>
</dbReference>
<dbReference type="PANTHER" id="PTHR43245:SF52">
    <property type="entry name" value="NAD-DEPENDENT EPIMERASE_DEHYDRATASE"/>
    <property type="match status" value="1"/>
</dbReference>
<dbReference type="SUPFAM" id="SSF51735">
    <property type="entry name" value="NAD(P)-binding Rossmann-fold domains"/>
    <property type="match status" value="1"/>
</dbReference>
<reference evidence="2 3" key="1">
    <citation type="submission" date="2018-02" db="EMBL/GenBank/DDBJ databases">
        <title>Genomic Encyclopedia of Archaeal and Bacterial Type Strains, Phase II (KMG-II): from individual species to whole genera.</title>
        <authorList>
            <person name="Goeker M."/>
        </authorList>
    </citation>
    <scope>NUCLEOTIDE SEQUENCE [LARGE SCALE GENOMIC DNA]</scope>
    <source>
        <strain evidence="2 3">YU 961-1</strain>
    </source>
</reference>
<gene>
    <name evidence="2" type="ORF">CLV40_1038</name>
</gene>
<dbReference type="EMBL" id="PTIX01000003">
    <property type="protein sequence ID" value="PPK69402.1"/>
    <property type="molecule type" value="Genomic_DNA"/>
</dbReference>
<dbReference type="InterPro" id="IPR001509">
    <property type="entry name" value="Epimerase_deHydtase"/>
</dbReference>
<sequence length="344" mass="36742">MTPRVVLVTGVGGYLGGHLAARLAANPAVHRVLGVDTVPPHPGVREAVRELARVEFVRADIRNPLIAKVITEAEVDTVVHAALTANPPGPTRRSAVKELNVLGAMQLLAACQRAPSVRALVVKSTAAVYGAGARHPAVLTEDTPPHGIAANGYAKDAVEVEDYVRGFARRRPDVAVTVLRLANLIGPDVDTVLTRYFALPVVPTVLGYDARIQLLHSADALAVLERAATRTAPGVFNAGADGVLMLSQAIRRAGRLAFPVPRAAIPTAGRFLRGARLVDFSEDHLRYLNHGRVLDTTRLRAEFGFTPRWTTRQAFDDYVHGSGLRPVISPGLIGGLERGLVGTR</sequence>
<dbReference type="RefSeq" id="WP_104477867.1">
    <property type="nucleotide sequence ID" value="NZ_CP154825.1"/>
</dbReference>
<dbReference type="AlphaFoldDB" id="A0A2S6GVY3"/>